<keyword evidence="4" id="KW-0800">Toxin</keyword>
<dbReference type="PRINTS" id="PR01488">
    <property type="entry name" value="RTXTOXINA"/>
</dbReference>
<dbReference type="GO" id="GO:0016020">
    <property type="term" value="C:membrane"/>
    <property type="evidence" value="ECO:0007669"/>
    <property type="project" value="UniProtKB-SubCell"/>
</dbReference>
<keyword evidence="5" id="KW-0677">Repeat</keyword>
<keyword evidence="6" id="KW-0843">Virulence</keyword>
<dbReference type="SUPFAM" id="SSF51120">
    <property type="entry name" value="beta-Roll"/>
    <property type="match status" value="1"/>
</dbReference>
<dbReference type="EMBL" id="UOGF01000060">
    <property type="protein sequence ID" value="VAX30536.1"/>
    <property type="molecule type" value="Genomic_DNA"/>
</dbReference>
<dbReference type="InterPro" id="IPR018511">
    <property type="entry name" value="Hemolysin-typ_Ca-bd_CS"/>
</dbReference>
<dbReference type="PRINTS" id="PR00313">
    <property type="entry name" value="CABNDNGRPT"/>
</dbReference>
<dbReference type="GO" id="GO:0005576">
    <property type="term" value="C:extracellular region"/>
    <property type="evidence" value="ECO:0007669"/>
    <property type="project" value="UniProtKB-SubCell"/>
</dbReference>
<dbReference type="GO" id="GO:0004035">
    <property type="term" value="F:alkaline phosphatase activity"/>
    <property type="evidence" value="ECO:0007669"/>
    <property type="project" value="UniProtKB-EC"/>
</dbReference>
<evidence type="ECO:0000256" key="1">
    <source>
        <dbReference type="ARBA" id="ARBA00004370"/>
    </source>
</evidence>
<dbReference type="GO" id="GO:0008237">
    <property type="term" value="F:metallopeptidase activity"/>
    <property type="evidence" value="ECO:0007669"/>
    <property type="project" value="InterPro"/>
</dbReference>
<dbReference type="Gene3D" id="3.40.390.10">
    <property type="entry name" value="Collagenase (Catalytic Domain)"/>
    <property type="match status" value="1"/>
</dbReference>
<dbReference type="Pfam" id="PF00353">
    <property type="entry name" value="HemolysinCabind"/>
    <property type="match status" value="3"/>
</dbReference>
<evidence type="ECO:0000256" key="5">
    <source>
        <dbReference type="ARBA" id="ARBA00022737"/>
    </source>
</evidence>
<dbReference type="InterPro" id="IPR011049">
    <property type="entry name" value="Serralysin-like_metalloprot_C"/>
</dbReference>
<evidence type="ECO:0000256" key="3">
    <source>
        <dbReference type="ARBA" id="ARBA00022525"/>
    </source>
</evidence>
<evidence type="ECO:0000256" key="7">
    <source>
        <dbReference type="ARBA" id="ARBA00023136"/>
    </source>
</evidence>
<proteinExistence type="predicted"/>
<dbReference type="InterPro" id="IPR001343">
    <property type="entry name" value="Hemolysn_Ca-bd"/>
</dbReference>
<dbReference type="InterPro" id="IPR024079">
    <property type="entry name" value="MetalloPept_cat_dom_sf"/>
</dbReference>
<keyword evidence="9" id="KW-0378">Hydrolase</keyword>
<comment type="subcellular location">
    <subcellularLocation>
        <location evidence="1">Membrane</location>
    </subcellularLocation>
    <subcellularLocation>
        <location evidence="2">Secreted</location>
    </subcellularLocation>
</comment>
<gene>
    <name evidence="9" type="ORF">MNBD_NITROSPIRAE01-757</name>
</gene>
<dbReference type="PANTHER" id="PTHR38340:SF1">
    <property type="entry name" value="S-LAYER PROTEIN"/>
    <property type="match status" value="1"/>
</dbReference>
<dbReference type="PANTHER" id="PTHR38340">
    <property type="entry name" value="S-LAYER PROTEIN"/>
    <property type="match status" value="1"/>
</dbReference>
<evidence type="ECO:0000256" key="8">
    <source>
        <dbReference type="SAM" id="Phobius"/>
    </source>
</evidence>
<evidence type="ECO:0000313" key="9">
    <source>
        <dbReference type="EMBL" id="VAX30536.1"/>
    </source>
</evidence>
<keyword evidence="8" id="KW-0812">Transmembrane</keyword>
<accession>A0A3B1CJ84</accession>
<dbReference type="GO" id="GO:0005509">
    <property type="term" value="F:calcium ion binding"/>
    <property type="evidence" value="ECO:0007669"/>
    <property type="project" value="InterPro"/>
</dbReference>
<evidence type="ECO:0000256" key="2">
    <source>
        <dbReference type="ARBA" id="ARBA00004613"/>
    </source>
</evidence>
<keyword evidence="8" id="KW-1133">Transmembrane helix</keyword>
<evidence type="ECO:0000256" key="6">
    <source>
        <dbReference type="ARBA" id="ARBA00023026"/>
    </source>
</evidence>
<dbReference type="PROSITE" id="PS00330">
    <property type="entry name" value="HEMOLYSIN_CALCIUM"/>
    <property type="match status" value="1"/>
</dbReference>
<dbReference type="EC" id="3.1.3.1" evidence="9"/>
<dbReference type="AlphaFoldDB" id="A0A3B1CJ84"/>
<dbReference type="InterPro" id="IPR003995">
    <property type="entry name" value="RTX_toxin_determinant-A"/>
</dbReference>
<name>A0A3B1CJ84_9ZZZZ</name>
<feature type="transmembrane region" description="Helical" evidence="8">
    <location>
        <begin position="20"/>
        <end position="43"/>
    </location>
</feature>
<dbReference type="InterPro" id="IPR050557">
    <property type="entry name" value="RTX_toxin/Mannuronan_C5-epim"/>
</dbReference>
<reference evidence="9" key="1">
    <citation type="submission" date="2018-06" db="EMBL/GenBank/DDBJ databases">
        <authorList>
            <person name="Zhirakovskaya E."/>
        </authorList>
    </citation>
    <scope>NUCLEOTIDE SEQUENCE</scope>
</reference>
<organism evidence="9">
    <name type="scientific">hydrothermal vent metagenome</name>
    <dbReference type="NCBI Taxonomy" id="652676"/>
    <lineage>
        <taxon>unclassified sequences</taxon>
        <taxon>metagenomes</taxon>
        <taxon>ecological metagenomes</taxon>
    </lineage>
</organism>
<dbReference type="Gene3D" id="2.150.10.10">
    <property type="entry name" value="Serralysin-like metalloprotease, C-terminal"/>
    <property type="match status" value="2"/>
</dbReference>
<sequence>MNRLKKSSERIILARACKHFHRLTIFSLIILFTSTTVSGFALMDKQGDGNLADLVARPSQFMRVDQQNVTWKMDNTFLAAWPDNYARYLARETMNDLEKEAFSVLQGSPWHSYRRSNGGTLVTDLRTVLLHEIGHTIGLQHSDAAAYNSSDFNPLGIYDLNWGWFNPMTVGLLLRVQTSGNELMNEGHSDTPGVKGPKGIAPGEYNRVLGWDESLALIYAYNPSFPNLIEVGANSNAVITLNAYSNPGNGNLGQGGPDTSERIDPNDVSEGWDIVTTSLELNAGYDIAYNTRKRLFSFVNLQAEPLKEIRLLIRGTSTDEPVSSGSSGPYAFQKGERDDHDPDFELASYIFSEPKNGGVPNGGQVDFELELDVHDWILVSVSGVNDGGTFDIPFMELDPQTPPVGGLELSKSIPAGVLPEQKGFPGELKYSLASRELEKEKLKGGLVLLTANSKQLTTVTEIEMFELDQDRVVNGEKLSENEMDRLAGLGKVRLLKVDRRFSKDETKTYLLSEFRLIKTSGQQKDAPKVGPSAFRLTSPSKVGILKITTLAGHPQGLPSLDSLCSAYPSGASCCGANTSSFVLSTNNAFVGEVTESCAVSGLGDDMITSISKTGSTQRISLGAGNDSLMAGAGLSRAFGGPGDDRIEAHALGQLVANGGAGDDQLFGARGIDRLYGGRGSDWLIGRAGNDFLYGGPGLDFIQGGEGDDEIYPGSGADQVHAGTGNDRVVLGTCAEKDVKLLDGGPGYDVLVVPTTLNALTQNGTTVKGFEQIISGGSFSSDECQLNPS</sequence>
<keyword evidence="3" id="KW-0964">Secreted</keyword>
<dbReference type="SUPFAM" id="SSF55486">
    <property type="entry name" value="Metalloproteases ('zincins'), catalytic domain"/>
    <property type="match status" value="1"/>
</dbReference>
<keyword evidence="7 8" id="KW-0472">Membrane</keyword>
<protein>
    <submittedName>
        <fullName evidence="9">Alkaline phosphatase</fullName>
        <ecNumber evidence="9">3.1.3.1</ecNumber>
    </submittedName>
</protein>
<dbReference type="GO" id="GO:0090729">
    <property type="term" value="F:toxin activity"/>
    <property type="evidence" value="ECO:0007669"/>
    <property type="project" value="UniProtKB-KW"/>
</dbReference>
<evidence type="ECO:0000256" key="4">
    <source>
        <dbReference type="ARBA" id="ARBA00022656"/>
    </source>
</evidence>